<evidence type="ECO:0000256" key="5">
    <source>
        <dbReference type="ARBA" id="ARBA00022692"/>
    </source>
</evidence>
<evidence type="ECO:0000256" key="8">
    <source>
        <dbReference type="ARBA" id="ARBA00023136"/>
    </source>
</evidence>
<dbReference type="AlphaFoldDB" id="A0A0D6R401"/>
<keyword evidence="9" id="KW-0325">Glycoprotein</keyword>
<evidence type="ECO:0000256" key="4">
    <source>
        <dbReference type="ARBA" id="ARBA00022502"/>
    </source>
</evidence>
<reference evidence="12" key="1">
    <citation type="submission" date="2015-03" db="EMBL/GenBank/DDBJ databases">
        <title>A transcriptome of Araucaria cunninghamii, an australian fine timber species.</title>
        <authorList>
            <person name="Jing Yi C.J.Y."/>
            <person name="Yin San L.Y.S."/>
            <person name="Abdul Karim S.S."/>
            <person name="Wan Azmi N.N."/>
            <person name="Hercus R.R."/>
            <person name="Croft L.L."/>
        </authorList>
    </citation>
    <scope>NUCLEOTIDE SEQUENCE</scope>
    <source>
        <strain evidence="12">MI0301</strain>
        <tissue evidence="12">Leaf</tissue>
    </source>
</reference>
<dbReference type="GO" id="GO:0042765">
    <property type="term" value="C:GPI-anchor transamidase complex"/>
    <property type="evidence" value="ECO:0007669"/>
    <property type="project" value="InterPro"/>
</dbReference>
<comment type="pathway">
    <text evidence="2">Glycolipid biosynthesis; glycosylphosphatidylinositol-anchor biosynthesis.</text>
</comment>
<feature type="region of interest" description="Disordered" evidence="10">
    <location>
        <begin position="18"/>
        <end position="49"/>
    </location>
</feature>
<name>A0A0D6R401_ARACU</name>
<feature type="transmembrane region" description="Helical" evidence="11">
    <location>
        <begin position="608"/>
        <end position="627"/>
    </location>
</feature>
<proteinExistence type="inferred from homology"/>
<keyword evidence="5 11" id="KW-0812">Transmembrane</keyword>
<evidence type="ECO:0000256" key="1">
    <source>
        <dbReference type="ARBA" id="ARBA00004477"/>
    </source>
</evidence>
<keyword evidence="8 11" id="KW-0472">Membrane</keyword>
<keyword evidence="6" id="KW-0256">Endoplasmic reticulum</keyword>
<organism evidence="12">
    <name type="scientific">Araucaria cunninghamii</name>
    <name type="common">Hoop pine</name>
    <name type="synonym">Moreton Bay pine</name>
    <dbReference type="NCBI Taxonomy" id="56994"/>
    <lineage>
        <taxon>Eukaryota</taxon>
        <taxon>Viridiplantae</taxon>
        <taxon>Streptophyta</taxon>
        <taxon>Embryophyta</taxon>
        <taxon>Tracheophyta</taxon>
        <taxon>Spermatophyta</taxon>
        <taxon>Pinopsida</taxon>
        <taxon>Pinidae</taxon>
        <taxon>Conifers II</taxon>
        <taxon>Araucariales</taxon>
        <taxon>Araucariaceae</taxon>
        <taxon>Araucaria</taxon>
    </lineage>
</organism>
<evidence type="ECO:0000256" key="6">
    <source>
        <dbReference type="ARBA" id="ARBA00022824"/>
    </source>
</evidence>
<dbReference type="GO" id="GO:0006506">
    <property type="term" value="P:GPI anchor biosynthetic process"/>
    <property type="evidence" value="ECO:0007669"/>
    <property type="project" value="UniProtKB-UniPathway"/>
</dbReference>
<accession>A0A0D6R401</accession>
<comment type="subcellular location">
    <subcellularLocation>
        <location evidence="1">Endoplasmic reticulum membrane</location>
        <topology evidence="1">Multi-pass membrane protein</topology>
    </subcellularLocation>
</comment>
<comment type="similarity">
    <text evidence="3">Belongs to the PIGS family.</text>
</comment>
<protein>
    <recommendedName>
        <fullName evidence="13">GPI transamidase component PIG-S</fullName>
    </recommendedName>
</protein>
<dbReference type="PANTHER" id="PTHR21072">
    <property type="entry name" value="GPI TRANSAMIDASE COMPONENT PIG-S"/>
    <property type="match status" value="1"/>
</dbReference>
<dbReference type="GO" id="GO:0016255">
    <property type="term" value="P:attachment of GPI anchor to protein"/>
    <property type="evidence" value="ECO:0007669"/>
    <property type="project" value="InterPro"/>
</dbReference>
<dbReference type="InterPro" id="IPR019540">
    <property type="entry name" value="PtdIno-glycan_biosynth_class_S"/>
</dbReference>
<evidence type="ECO:0008006" key="13">
    <source>
        <dbReference type="Google" id="ProtNLM"/>
    </source>
</evidence>
<feature type="compositionally biased region" description="Basic and acidic residues" evidence="10">
    <location>
        <begin position="20"/>
        <end position="49"/>
    </location>
</feature>
<dbReference type="PANTHER" id="PTHR21072:SF13">
    <property type="entry name" value="GPI TRANSAMIDASE COMPONENT PIG-S"/>
    <property type="match status" value="1"/>
</dbReference>
<evidence type="ECO:0000256" key="10">
    <source>
        <dbReference type="SAM" id="MobiDB-lite"/>
    </source>
</evidence>
<sequence>MIHLQVPQFRSKVRGVTARMESKDDGTGARMENKEDGTTVRMENKDDGTRRIRRPGRKRLAITLSVFISFLIGLPIWLKSTEVYRTHLPYEAIDSLANNVKSKPLVLPCQFNVILLELKSETGNDGDHDAVKKYLEGLRSVVLEQLRSRINRNGIGSHGGCGNDYFVTVSLDSKDKCVEAGITNGSSNWSCGLGKYLSSVDISSDDDVVDELLNSYSGRVAGDLDGNGGVYSIVVTGDGHSRRTVIGKHRHAWIVGEYSESILVPLIGEIIVKYFMNGGILMRRHGTRSEKGDEKDMSMPLAADGSAILSFSLLNAEPADWIYQWDFEMFGKQFLSPLVEMLAPVASLSVESQVLYHTPKAAHSYWDEQLASYVFHVDDLPFFVNSNEWHLDTSVAAAGRSKILQFAIYIPSSLECPLRLKLPNGKLSATNGFTSPGWGGIIVLNPLSCVTSALSGKHQRHELSEEEFGPVMQVVVGQIRTLLGLPPTAPHDTKKHISSISASQTGFSEWELDALLRRRVVADVASCSLTLASLSRLVKSLPSMVIMDEIGDQVFQSLEAANLARKNSFTGMYHAAAESARKARAWAEEAFFQPSIMSLLYFPTEHHFAIYTPFFVPVLVHTFIAAAKEVTRYRREWKKFLKSNVHEQVS</sequence>
<evidence type="ECO:0000256" key="7">
    <source>
        <dbReference type="ARBA" id="ARBA00022989"/>
    </source>
</evidence>
<evidence type="ECO:0000256" key="2">
    <source>
        <dbReference type="ARBA" id="ARBA00004687"/>
    </source>
</evidence>
<evidence type="ECO:0000256" key="9">
    <source>
        <dbReference type="ARBA" id="ARBA00023180"/>
    </source>
</evidence>
<feature type="transmembrane region" description="Helical" evidence="11">
    <location>
        <begin position="60"/>
        <end position="78"/>
    </location>
</feature>
<dbReference type="EMBL" id="GCKF01032608">
    <property type="protein sequence ID" value="JAG97539.1"/>
    <property type="molecule type" value="Transcribed_RNA"/>
</dbReference>
<evidence type="ECO:0000313" key="12">
    <source>
        <dbReference type="EMBL" id="JAG97539.1"/>
    </source>
</evidence>
<keyword evidence="7 11" id="KW-1133">Transmembrane helix</keyword>
<dbReference type="Pfam" id="PF10510">
    <property type="entry name" value="PIG-S"/>
    <property type="match status" value="1"/>
</dbReference>
<dbReference type="UniPathway" id="UPA00196"/>
<evidence type="ECO:0000256" key="3">
    <source>
        <dbReference type="ARBA" id="ARBA00005316"/>
    </source>
</evidence>
<evidence type="ECO:0000256" key="11">
    <source>
        <dbReference type="SAM" id="Phobius"/>
    </source>
</evidence>
<keyword evidence="4" id="KW-0337">GPI-anchor biosynthesis</keyword>